<dbReference type="Gene3D" id="3.40.720.10">
    <property type="entry name" value="Alkaline Phosphatase, subunit A"/>
    <property type="match status" value="1"/>
</dbReference>
<evidence type="ECO:0000313" key="3">
    <source>
        <dbReference type="Proteomes" id="UP001159363"/>
    </source>
</evidence>
<gene>
    <name evidence="2" type="ORF">PR048_026459</name>
</gene>
<dbReference type="CDD" id="cd16018">
    <property type="entry name" value="Enpp"/>
    <property type="match status" value="1"/>
</dbReference>
<dbReference type="SUPFAM" id="SSF53649">
    <property type="entry name" value="Alkaline phosphatase-like"/>
    <property type="match status" value="1"/>
</dbReference>
<dbReference type="PANTHER" id="PTHR10151:SF120">
    <property type="entry name" value="BIS(5'-ADENOSYL)-TRIPHOSPHATASE"/>
    <property type="match status" value="1"/>
</dbReference>
<evidence type="ECO:0000313" key="2">
    <source>
        <dbReference type="EMBL" id="KAJ8872843.1"/>
    </source>
</evidence>
<dbReference type="Proteomes" id="UP001159363">
    <property type="component" value="Chromosome 10"/>
</dbReference>
<organism evidence="2 3">
    <name type="scientific">Dryococelus australis</name>
    <dbReference type="NCBI Taxonomy" id="614101"/>
    <lineage>
        <taxon>Eukaryota</taxon>
        <taxon>Metazoa</taxon>
        <taxon>Ecdysozoa</taxon>
        <taxon>Arthropoda</taxon>
        <taxon>Hexapoda</taxon>
        <taxon>Insecta</taxon>
        <taxon>Pterygota</taxon>
        <taxon>Neoptera</taxon>
        <taxon>Polyneoptera</taxon>
        <taxon>Phasmatodea</taxon>
        <taxon>Verophasmatodea</taxon>
        <taxon>Anareolatae</taxon>
        <taxon>Phasmatidae</taxon>
        <taxon>Eurycanthinae</taxon>
        <taxon>Dryococelus</taxon>
    </lineage>
</organism>
<dbReference type="EMBL" id="JARBHB010000011">
    <property type="protein sequence ID" value="KAJ8872843.1"/>
    <property type="molecule type" value="Genomic_DNA"/>
</dbReference>
<name>A0ABQ9GLG1_9NEOP</name>
<evidence type="ECO:0000256" key="1">
    <source>
        <dbReference type="SAM" id="SignalP"/>
    </source>
</evidence>
<dbReference type="Pfam" id="PF01663">
    <property type="entry name" value="Phosphodiest"/>
    <property type="match status" value="1"/>
</dbReference>
<protein>
    <submittedName>
        <fullName evidence="2">Uncharacterized protein</fullName>
    </submittedName>
</protein>
<dbReference type="InterPro" id="IPR002591">
    <property type="entry name" value="Phosphodiest/P_Trfase"/>
</dbReference>
<proteinExistence type="predicted"/>
<dbReference type="InterPro" id="IPR017850">
    <property type="entry name" value="Alkaline_phosphatase_core_sf"/>
</dbReference>
<keyword evidence="1" id="KW-0732">Signal</keyword>
<accession>A0ABQ9GLG1</accession>
<comment type="caution">
    <text evidence="2">The sequence shown here is derived from an EMBL/GenBank/DDBJ whole genome shotgun (WGS) entry which is preliminary data.</text>
</comment>
<reference evidence="2 3" key="1">
    <citation type="submission" date="2023-02" db="EMBL/GenBank/DDBJ databases">
        <title>LHISI_Scaffold_Assembly.</title>
        <authorList>
            <person name="Stuart O.P."/>
            <person name="Cleave R."/>
            <person name="Magrath M.J.L."/>
            <person name="Mikheyev A.S."/>
        </authorList>
    </citation>
    <scope>NUCLEOTIDE SEQUENCE [LARGE SCALE GENOMIC DNA]</scope>
    <source>
        <strain evidence="2">Daus_M_001</strain>
        <tissue evidence="2">Leg muscle</tissue>
    </source>
</reference>
<dbReference type="PANTHER" id="PTHR10151">
    <property type="entry name" value="ECTONUCLEOTIDE PYROPHOSPHATASE/PHOSPHODIESTERASE"/>
    <property type="match status" value="1"/>
</dbReference>
<feature type="signal peptide" evidence="1">
    <location>
        <begin position="1"/>
        <end position="16"/>
    </location>
</feature>
<feature type="chain" id="PRO_5045396772" evidence="1">
    <location>
        <begin position="17"/>
        <end position="338"/>
    </location>
</feature>
<sequence>MRPLWVVLGGLCVALAHPAATARGDRALVVVSFDGFRPDYLGRGLTPVLDGLRAEGSRAAYMHNVFPTKTFPNHHSIATGLYPESHGVLGNSVYDVARDRRIGYGPQLYSNPGVTPIWTLNQMAGGGRHSGVMMWPGGEFSYNGVLPTFRQPYDLQVGWESRVDTVVGWLVHPSTPANLVMLYFEEPDRRAHAFGPDSPEVRYHIQKLDNITRYLRQKLAAHNLMDRVNVVQLSDHGMEAVTLARIINITDFVSTSQFKMIDTSPVIQLFPVKACNPSALVDVCRLTEVIRRRTQEWSSCGVLLWKKLEYFEKTHKPATFTTIFPHQNIRPWGYRQSN</sequence>
<keyword evidence="3" id="KW-1185">Reference proteome</keyword>